<gene>
    <name evidence="2" type="ORF">O0V09_11110</name>
</gene>
<evidence type="ECO:0000313" key="2">
    <source>
        <dbReference type="EMBL" id="MCZ0865755.1"/>
    </source>
</evidence>
<accession>A0A9J6RMK7</accession>
<protein>
    <submittedName>
        <fullName evidence="2">Uncharacterized protein</fullName>
    </submittedName>
</protein>
<feature type="compositionally biased region" description="Polar residues" evidence="1">
    <location>
        <begin position="1"/>
        <end position="21"/>
    </location>
</feature>
<evidence type="ECO:0000256" key="1">
    <source>
        <dbReference type="SAM" id="MobiDB-lite"/>
    </source>
</evidence>
<dbReference type="AlphaFoldDB" id="A0A9J6RMK7"/>
<organism evidence="2 3">
    <name type="scientific">Dasania phycosphaerae</name>
    <dbReference type="NCBI Taxonomy" id="2950436"/>
    <lineage>
        <taxon>Bacteria</taxon>
        <taxon>Pseudomonadati</taxon>
        <taxon>Pseudomonadota</taxon>
        <taxon>Gammaproteobacteria</taxon>
        <taxon>Cellvibrionales</taxon>
        <taxon>Spongiibacteraceae</taxon>
        <taxon>Dasania</taxon>
    </lineage>
</organism>
<reference evidence="2 3" key="1">
    <citation type="submission" date="2022-12" db="EMBL/GenBank/DDBJ databases">
        <title>Dasania phycosphaerae sp. nov., isolated from particulate material of the south coast of Korea.</title>
        <authorList>
            <person name="Jiang Y."/>
        </authorList>
    </citation>
    <scope>NUCLEOTIDE SEQUENCE [LARGE SCALE GENOMIC DNA]</scope>
    <source>
        <strain evidence="2 3">GY-19</strain>
    </source>
</reference>
<dbReference type="RefSeq" id="WP_258331897.1">
    <property type="nucleotide sequence ID" value="NZ_JAPTGG010000008.1"/>
</dbReference>
<evidence type="ECO:0000313" key="3">
    <source>
        <dbReference type="Proteomes" id="UP001069090"/>
    </source>
</evidence>
<sequence>MQIANSTISPQIPSVSDNAQRSLRDAPQQRPNSDTVPPTVTEFDSEELLQKRLELSRAIAASRSANEIDQRLPRSSQQAIRAFESNKPTVEQQLGVQLIGIDTYA</sequence>
<keyword evidence="3" id="KW-1185">Reference proteome</keyword>
<comment type="caution">
    <text evidence="2">The sequence shown here is derived from an EMBL/GenBank/DDBJ whole genome shotgun (WGS) entry which is preliminary data.</text>
</comment>
<feature type="region of interest" description="Disordered" evidence="1">
    <location>
        <begin position="1"/>
        <end position="45"/>
    </location>
</feature>
<name>A0A9J6RMK7_9GAMM</name>
<proteinExistence type="predicted"/>
<dbReference type="EMBL" id="JAPTGG010000008">
    <property type="protein sequence ID" value="MCZ0865755.1"/>
    <property type="molecule type" value="Genomic_DNA"/>
</dbReference>
<dbReference type="Proteomes" id="UP001069090">
    <property type="component" value="Unassembled WGS sequence"/>
</dbReference>
<feature type="compositionally biased region" description="Polar residues" evidence="1">
    <location>
        <begin position="29"/>
        <end position="38"/>
    </location>
</feature>